<dbReference type="Proteomes" id="UP000027265">
    <property type="component" value="Unassembled WGS sequence"/>
</dbReference>
<organism evidence="5 6">
    <name type="scientific">Jaapia argillacea MUCL 33604</name>
    <dbReference type="NCBI Taxonomy" id="933084"/>
    <lineage>
        <taxon>Eukaryota</taxon>
        <taxon>Fungi</taxon>
        <taxon>Dikarya</taxon>
        <taxon>Basidiomycota</taxon>
        <taxon>Agaricomycotina</taxon>
        <taxon>Agaricomycetes</taxon>
        <taxon>Agaricomycetidae</taxon>
        <taxon>Jaapiales</taxon>
        <taxon>Jaapiaceae</taxon>
        <taxon>Jaapia</taxon>
    </lineage>
</organism>
<dbReference type="OrthoDB" id="192832at2759"/>
<evidence type="ECO:0000259" key="4">
    <source>
        <dbReference type="PROSITE" id="PS51762"/>
    </source>
</evidence>
<evidence type="ECO:0000256" key="1">
    <source>
        <dbReference type="SAM" id="MobiDB-lite"/>
    </source>
</evidence>
<dbReference type="PANTHER" id="PTHR10963:SF24">
    <property type="entry name" value="GLYCOSIDASE C21B10.07-RELATED"/>
    <property type="match status" value="1"/>
</dbReference>
<keyword evidence="2" id="KW-1133">Transmembrane helix</keyword>
<keyword evidence="3" id="KW-0732">Signal</keyword>
<dbReference type="GO" id="GO:0004553">
    <property type="term" value="F:hydrolase activity, hydrolyzing O-glycosyl compounds"/>
    <property type="evidence" value="ECO:0007669"/>
    <property type="project" value="InterPro"/>
</dbReference>
<dbReference type="InterPro" id="IPR013320">
    <property type="entry name" value="ConA-like_dom_sf"/>
</dbReference>
<dbReference type="PANTHER" id="PTHR10963">
    <property type="entry name" value="GLYCOSYL HYDROLASE-RELATED"/>
    <property type="match status" value="1"/>
</dbReference>
<dbReference type="STRING" id="933084.A0A067PZM2"/>
<dbReference type="Gene3D" id="2.60.120.200">
    <property type="match status" value="1"/>
</dbReference>
<protein>
    <submittedName>
        <fullName evidence="5">Glycoside hydrolase family 16 protein</fullName>
    </submittedName>
</protein>
<evidence type="ECO:0000256" key="3">
    <source>
        <dbReference type="SAM" id="SignalP"/>
    </source>
</evidence>
<reference evidence="6" key="1">
    <citation type="journal article" date="2014" name="Proc. Natl. Acad. Sci. U.S.A.">
        <title>Extensive sampling of basidiomycete genomes demonstrates inadequacy of the white-rot/brown-rot paradigm for wood decay fungi.</title>
        <authorList>
            <person name="Riley R."/>
            <person name="Salamov A.A."/>
            <person name="Brown D.W."/>
            <person name="Nagy L.G."/>
            <person name="Floudas D."/>
            <person name="Held B.W."/>
            <person name="Levasseur A."/>
            <person name="Lombard V."/>
            <person name="Morin E."/>
            <person name="Otillar R."/>
            <person name="Lindquist E.A."/>
            <person name="Sun H."/>
            <person name="LaButti K.M."/>
            <person name="Schmutz J."/>
            <person name="Jabbour D."/>
            <person name="Luo H."/>
            <person name="Baker S.E."/>
            <person name="Pisabarro A.G."/>
            <person name="Walton J.D."/>
            <person name="Blanchette R.A."/>
            <person name="Henrissat B."/>
            <person name="Martin F."/>
            <person name="Cullen D."/>
            <person name="Hibbett D.S."/>
            <person name="Grigoriev I.V."/>
        </authorList>
    </citation>
    <scope>NUCLEOTIDE SEQUENCE [LARGE SCALE GENOMIC DNA]</scope>
    <source>
        <strain evidence="6">MUCL 33604</strain>
    </source>
</reference>
<proteinExistence type="predicted"/>
<dbReference type="PROSITE" id="PS51762">
    <property type="entry name" value="GH16_2"/>
    <property type="match status" value="1"/>
</dbReference>
<dbReference type="Pfam" id="PF26113">
    <property type="entry name" value="GH16_XgeA"/>
    <property type="match status" value="1"/>
</dbReference>
<evidence type="ECO:0000256" key="2">
    <source>
        <dbReference type="SAM" id="Phobius"/>
    </source>
</evidence>
<feature type="region of interest" description="Disordered" evidence="1">
    <location>
        <begin position="329"/>
        <end position="352"/>
    </location>
</feature>
<feature type="transmembrane region" description="Helical" evidence="2">
    <location>
        <begin position="359"/>
        <end position="380"/>
    </location>
</feature>
<accession>A0A067PZM2</accession>
<feature type="domain" description="GH16" evidence="4">
    <location>
        <begin position="10"/>
        <end position="278"/>
    </location>
</feature>
<dbReference type="EMBL" id="KL197714">
    <property type="protein sequence ID" value="KDQ60268.1"/>
    <property type="molecule type" value="Genomic_DNA"/>
</dbReference>
<dbReference type="GO" id="GO:0009251">
    <property type="term" value="P:glucan catabolic process"/>
    <property type="evidence" value="ECO:0007669"/>
    <property type="project" value="TreeGrafter"/>
</dbReference>
<keyword evidence="6" id="KW-1185">Reference proteome</keyword>
<dbReference type="SUPFAM" id="SSF49899">
    <property type="entry name" value="Concanavalin A-like lectins/glucanases"/>
    <property type="match status" value="1"/>
</dbReference>
<sequence>MLLLVFLSSLFSNAASYSLVRSYSGQTFFDDWDFYGYWDNLTLGDVWWLNRSDAMTQGLAYINDAGRAVIKVVNSSNVPFNQKRNTVRITTQDSYGVGSLWILDAVHLPYGCSVWPSFWTKGILWPNDGEIDIIEAVNIMPANQMALHTLTGCTHPNTTNEVGAYLEADCSSSAGCTVGETKANSFNAGFAAAGGGVWATQFDVSGIFIWFWSRANVPASISQATNTSAITDLSQWGPPSASYPASTCNITEFFGPQQLVLDITLCGIWAGIGPVYNATCGSSGPTGLCYQDNVVGAGSPKYDNAYFEINYVRAYATGAAVPTPPAAAADNAPSATTTVNGSGGLKGSGSQRLDAGRSWSLGIFCAVQVLAGMILGGYMLW</sequence>
<keyword evidence="2" id="KW-0812">Transmembrane</keyword>
<dbReference type="InterPro" id="IPR000757">
    <property type="entry name" value="Beta-glucanase-like"/>
</dbReference>
<feature type="signal peptide" evidence="3">
    <location>
        <begin position="1"/>
        <end position="16"/>
    </location>
</feature>
<name>A0A067PZM2_9AGAM</name>
<feature type="chain" id="PRO_5001643616" evidence="3">
    <location>
        <begin position="17"/>
        <end position="381"/>
    </location>
</feature>
<keyword evidence="5" id="KW-0378">Hydrolase</keyword>
<keyword evidence="2" id="KW-0472">Membrane</keyword>
<evidence type="ECO:0000313" key="5">
    <source>
        <dbReference type="EMBL" id="KDQ60268.1"/>
    </source>
</evidence>
<dbReference type="InParanoid" id="A0A067PZM2"/>
<dbReference type="FunFam" id="2.60.120.200:FF:000179">
    <property type="entry name" value="Unplaced genomic scaffold supercont1.19, whole genome shotgun sequence"/>
    <property type="match status" value="1"/>
</dbReference>
<gene>
    <name evidence="5" type="ORF">JAAARDRAFT_125757</name>
</gene>
<evidence type="ECO:0000313" key="6">
    <source>
        <dbReference type="Proteomes" id="UP000027265"/>
    </source>
</evidence>
<dbReference type="HOGENOM" id="CLU_016972_2_1_1"/>
<dbReference type="AlphaFoldDB" id="A0A067PZM2"/>
<feature type="compositionally biased region" description="Low complexity" evidence="1">
    <location>
        <begin position="329"/>
        <end position="338"/>
    </location>
</feature>
<dbReference type="InterPro" id="IPR050546">
    <property type="entry name" value="Glycosyl_Hydrlase_16"/>
</dbReference>